<dbReference type="PANTHER" id="PTHR12428">
    <property type="entry name" value="OXA1"/>
    <property type="match status" value="1"/>
</dbReference>
<proteinExistence type="inferred from homology"/>
<keyword evidence="6" id="KW-1133">Transmembrane helix</keyword>
<dbReference type="OrthoDB" id="2148490at2759"/>
<organism evidence="13 15">
    <name type="scientific">Venturia inaequalis</name>
    <name type="common">Apple scab fungus</name>
    <dbReference type="NCBI Taxonomy" id="5025"/>
    <lineage>
        <taxon>Eukaryota</taxon>
        <taxon>Fungi</taxon>
        <taxon>Dikarya</taxon>
        <taxon>Ascomycota</taxon>
        <taxon>Pezizomycotina</taxon>
        <taxon>Dothideomycetes</taxon>
        <taxon>Pleosporomycetidae</taxon>
        <taxon>Venturiales</taxon>
        <taxon>Venturiaceae</taxon>
        <taxon>Venturia</taxon>
    </lineage>
</organism>
<dbReference type="EMBL" id="WNWR01000528">
    <property type="protein sequence ID" value="KAE9975457.1"/>
    <property type="molecule type" value="Genomic_DNA"/>
</dbReference>
<evidence type="ECO:0000256" key="7">
    <source>
        <dbReference type="ARBA" id="ARBA00023128"/>
    </source>
</evidence>
<evidence type="ECO:0000313" key="14">
    <source>
        <dbReference type="Proteomes" id="UP000447873"/>
    </source>
</evidence>
<feature type="region of interest" description="Disordered" evidence="10">
    <location>
        <begin position="364"/>
        <end position="411"/>
    </location>
</feature>
<feature type="domain" description="Membrane insertase YidC/Oxa/ALB C-terminal" evidence="11">
    <location>
        <begin position="63"/>
        <end position="257"/>
    </location>
</feature>
<gene>
    <name evidence="13" type="ORF">EG327_008447</name>
    <name evidence="12" type="ORF">EG328_009126</name>
</gene>
<comment type="similarity">
    <text evidence="2 9">Belongs to the OXA1/ALB3/YidC family.</text>
</comment>
<evidence type="ECO:0000259" key="11">
    <source>
        <dbReference type="Pfam" id="PF02096"/>
    </source>
</evidence>
<evidence type="ECO:0000256" key="6">
    <source>
        <dbReference type="ARBA" id="ARBA00022989"/>
    </source>
</evidence>
<dbReference type="AlphaFoldDB" id="A0A8H3UTY7"/>
<evidence type="ECO:0000256" key="3">
    <source>
        <dbReference type="ARBA" id="ARBA00022692"/>
    </source>
</evidence>
<keyword evidence="3 9" id="KW-0812">Transmembrane</keyword>
<dbReference type="InterPro" id="IPR028055">
    <property type="entry name" value="YidC/Oxa/ALB_C"/>
</dbReference>
<reference evidence="13 15" key="1">
    <citation type="submission" date="2019-07" db="EMBL/GenBank/DDBJ databases">
        <title>Venturia inaequalis Genome Resource.</title>
        <authorList>
            <person name="Lichtner F.J."/>
        </authorList>
    </citation>
    <scope>NUCLEOTIDE SEQUENCE [LARGE SCALE GENOMIC DNA]</scope>
    <source>
        <strain evidence="12 14">120213</strain>
        <strain evidence="13 15">DMI_063113</strain>
    </source>
</reference>
<dbReference type="CDD" id="cd20069">
    <property type="entry name" value="5TM_Oxa1-like"/>
    <property type="match status" value="1"/>
</dbReference>
<evidence type="ECO:0000256" key="4">
    <source>
        <dbReference type="ARBA" id="ARBA00022792"/>
    </source>
</evidence>
<dbReference type="GO" id="GO:0005743">
    <property type="term" value="C:mitochondrial inner membrane"/>
    <property type="evidence" value="ECO:0007669"/>
    <property type="project" value="UniProtKB-SubCell"/>
</dbReference>
<evidence type="ECO:0000256" key="9">
    <source>
        <dbReference type="RuleBase" id="RU003945"/>
    </source>
</evidence>
<dbReference type="Proteomes" id="UP000447873">
    <property type="component" value="Unassembled WGS sequence"/>
</dbReference>
<dbReference type="GO" id="GO:0032977">
    <property type="term" value="F:membrane insertase activity"/>
    <property type="evidence" value="ECO:0007669"/>
    <property type="project" value="InterPro"/>
</dbReference>
<protein>
    <recommendedName>
        <fullName evidence="11">Membrane insertase YidC/Oxa/ALB C-terminal domain-containing protein</fullName>
    </recommendedName>
</protein>
<evidence type="ECO:0000256" key="10">
    <source>
        <dbReference type="SAM" id="MobiDB-lite"/>
    </source>
</evidence>
<dbReference type="InterPro" id="IPR001708">
    <property type="entry name" value="YidC/ALB3/OXA1/COX18"/>
</dbReference>
<keyword evidence="4" id="KW-0999">Mitochondrion inner membrane</keyword>
<evidence type="ECO:0000313" key="12">
    <source>
        <dbReference type="EMBL" id="KAE9966135.1"/>
    </source>
</evidence>
<dbReference type="EMBL" id="WNWS01000538">
    <property type="protein sequence ID" value="KAE9966135.1"/>
    <property type="molecule type" value="Genomic_DNA"/>
</dbReference>
<evidence type="ECO:0000256" key="8">
    <source>
        <dbReference type="ARBA" id="ARBA00023136"/>
    </source>
</evidence>
<dbReference type="PANTHER" id="PTHR12428:SF66">
    <property type="entry name" value="MITOCHONDRIAL INNER MEMBRANE PROTEIN OXA1L"/>
    <property type="match status" value="1"/>
</dbReference>
<evidence type="ECO:0000256" key="2">
    <source>
        <dbReference type="ARBA" id="ARBA00009877"/>
    </source>
</evidence>
<comment type="subcellular location">
    <subcellularLocation>
        <location evidence="9">Membrane</location>
        <topology evidence="9">Multi-pass membrane protein</topology>
    </subcellularLocation>
    <subcellularLocation>
        <location evidence="1">Mitochondrion inner membrane</location>
        <topology evidence="1">Multi-pass membrane protein</topology>
    </subcellularLocation>
</comment>
<accession>A0A8H3UTY7</accession>
<dbReference type="GO" id="GO:0032979">
    <property type="term" value="P:protein insertion into mitochondrial inner membrane from matrix"/>
    <property type="evidence" value="ECO:0007669"/>
    <property type="project" value="TreeGrafter"/>
</dbReference>
<keyword evidence="5" id="KW-0809">Transit peptide</keyword>
<keyword evidence="15" id="KW-1185">Reference proteome</keyword>
<keyword evidence="8" id="KW-0472">Membrane</keyword>
<name>A0A8H3UTY7_VENIN</name>
<keyword evidence="7" id="KW-0496">Mitochondrion</keyword>
<evidence type="ECO:0000313" key="13">
    <source>
        <dbReference type="EMBL" id="KAE9975457.1"/>
    </source>
</evidence>
<comment type="caution">
    <text evidence="13">The sequence shown here is derived from an EMBL/GenBank/DDBJ whole genome shotgun (WGS) entry which is preliminary data.</text>
</comment>
<dbReference type="Proteomes" id="UP000490939">
    <property type="component" value="Unassembled WGS sequence"/>
</dbReference>
<dbReference type="Pfam" id="PF02096">
    <property type="entry name" value="60KD_IMP"/>
    <property type="match status" value="1"/>
</dbReference>
<sequence length="411" mass="46116">MDPTPLPLESADDSILAAIQTPMITEDHYGFLREMGLNYGFPYIRNTLEIIMENIHVYAGTEWWATIALSAIAVRALMVVPMAIGSHHTAKLEVIKPHTKEAKERLAKAQESNDLLKVQEAKQELHQLIKAVGYKMAWPLSPMVLQGLFGFSAFQLMRAMTALPVPGLETGGALWFMDLTVRDPYFIFPVVMGGLLHLVARMGGELAQSELSDGMRRSMLYYLPSVMAVVVAFQPAALQVSFLTATIWGVGQSYLFRRAWFRKFFKMEPLPDKFTQSQHPGSSKEREIATGNIHQYRIAPPASGKSARTLRTVSPLPLKYEAPRARAQREMANFHPPNGDKTKKSAAPSKGLIQTTLADATKAQENFTGFLRRTAGMSAPPSPKQQRAEEYERRRRTEKKYEAETRRQGKH</sequence>
<feature type="compositionally biased region" description="Basic and acidic residues" evidence="10">
    <location>
        <begin position="386"/>
        <end position="411"/>
    </location>
</feature>
<evidence type="ECO:0000256" key="1">
    <source>
        <dbReference type="ARBA" id="ARBA00004448"/>
    </source>
</evidence>
<evidence type="ECO:0000256" key="5">
    <source>
        <dbReference type="ARBA" id="ARBA00022946"/>
    </source>
</evidence>
<evidence type="ECO:0000313" key="15">
    <source>
        <dbReference type="Proteomes" id="UP000490939"/>
    </source>
</evidence>